<dbReference type="GO" id="GO:0008270">
    <property type="term" value="F:zinc ion binding"/>
    <property type="evidence" value="ECO:0007669"/>
    <property type="project" value="UniProtKB-KW"/>
</dbReference>
<dbReference type="Pfam" id="PF00320">
    <property type="entry name" value="GATA"/>
    <property type="match status" value="2"/>
</dbReference>
<dbReference type="GO" id="GO:0005634">
    <property type="term" value="C:nucleus"/>
    <property type="evidence" value="ECO:0007669"/>
    <property type="project" value="UniProtKB-SubCell"/>
</dbReference>
<evidence type="ECO:0000313" key="10">
    <source>
        <dbReference type="Proteomes" id="UP000298390"/>
    </source>
</evidence>
<sequence length="304" mass="30905">MNMHSPAMSPISRVQFVGHMHAQPPSQSIQDVATPSSPSRAALQPRNGNGPSSPYAVDPTLRERNEGNIDPSLIQHGQVDVSSRTNSCANCGSSNTPLWRRDGDGKTVCNACAATSLPSVQAPQQRNSPALPPQAKPNAQVQKPAHPPGTCPGDGRCDGTGGTSACSGCPTYNNALSAHLQAVAPSGEGNGTAAGAPPPAAQDLSQGPANGQPPTHSTVGEQPPMDQGSSSANGRARMRGPVGALSCANCGTSTTPLWRRDDAGNNICNACAGIFCSILSASLHAVPRSFYLTAAMSSAGGKTL</sequence>
<dbReference type="PANTHER" id="PTHR10071">
    <property type="entry name" value="TRANSCRIPTION FACTOR GATA FAMILY MEMBER"/>
    <property type="match status" value="1"/>
</dbReference>
<evidence type="ECO:0000313" key="9">
    <source>
        <dbReference type="EMBL" id="TFY61077.1"/>
    </source>
</evidence>
<reference evidence="9 10" key="1">
    <citation type="submission" date="2019-01" db="EMBL/GenBank/DDBJ databases">
        <title>Genome sequencing of the rare red list fungi Fomitopsis rosea.</title>
        <authorList>
            <person name="Buettner E."/>
            <person name="Kellner H."/>
        </authorList>
    </citation>
    <scope>NUCLEOTIDE SEQUENCE [LARGE SCALE GENOMIC DNA]</scope>
    <source>
        <strain evidence="9 10">DSM 105464</strain>
    </source>
</reference>
<dbReference type="PROSITE" id="PS50114">
    <property type="entry name" value="GATA_ZN_FINGER_2"/>
    <property type="match status" value="2"/>
</dbReference>
<comment type="caution">
    <text evidence="9">The sequence shown here is derived from an EMBL/GenBank/DDBJ whole genome shotgun (WGS) entry which is preliminary data.</text>
</comment>
<dbReference type="GO" id="GO:0000981">
    <property type="term" value="F:DNA-binding transcription factor activity, RNA polymerase II-specific"/>
    <property type="evidence" value="ECO:0007669"/>
    <property type="project" value="TreeGrafter"/>
</dbReference>
<feature type="compositionally biased region" description="Polar residues" evidence="7">
    <location>
        <begin position="24"/>
        <end position="39"/>
    </location>
</feature>
<dbReference type="InterPro" id="IPR039355">
    <property type="entry name" value="Transcription_factor_GATA"/>
</dbReference>
<dbReference type="GO" id="GO:0000122">
    <property type="term" value="P:negative regulation of transcription by RNA polymerase II"/>
    <property type="evidence" value="ECO:0007669"/>
    <property type="project" value="TreeGrafter"/>
</dbReference>
<dbReference type="EMBL" id="SEKV01000224">
    <property type="protein sequence ID" value="TFY61077.1"/>
    <property type="molecule type" value="Genomic_DNA"/>
</dbReference>
<dbReference type="InterPro" id="IPR000679">
    <property type="entry name" value="Znf_GATA"/>
</dbReference>
<evidence type="ECO:0000256" key="5">
    <source>
        <dbReference type="ARBA" id="ARBA00023242"/>
    </source>
</evidence>
<keyword evidence="2" id="KW-0479">Metal-binding</keyword>
<keyword evidence="4" id="KW-0862">Zinc</keyword>
<feature type="region of interest" description="Disordered" evidence="7">
    <location>
        <begin position="21"/>
        <end position="67"/>
    </location>
</feature>
<feature type="compositionally biased region" description="Polar residues" evidence="7">
    <location>
        <begin position="203"/>
        <end position="220"/>
    </location>
</feature>
<feature type="region of interest" description="Disordered" evidence="7">
    <location>
        <begin position="185"/>
        <end position="238"/>
    </location>
</feature>
<feature type="region of interest" description="Disordered" evidence="7">
    <location>
        <begin position="119"/>
        <end position="152"/>
    </location>
</feature>
<evidence type="ECO:0000259" key="8">
    <source>
        <dbReference type="PROSITE" id="PS50114"/>
    </source>
</evidence>
<evidence type="ECO:0000256" key="6">
    <source>
        <dbReference type="PROSITE-ProRule" id="PRU00094"/>
    </source>
</evidence>
<evidence type="ECO:0000256" key="4">
    <source>
        <dbReference type="ARBA" id="ARBA00022833"/>
    </source>
</evidence>
<dbReference type="Proteomes" id="UP000298390">
    <property type="component" value="Unassembled WGS sequence"/>
</dbReference>
<evidence type="ECO:0000256" key="7">
    <source>
        <dbReference type="SAM" id="MobiDB-lite"/>
    </source>
</evidence>
<dbReference type="PRINTS" id="PR00619">
    <property type="entry name" value="GATAZNFINGER"/>
</dbReference>
<dbReference type="InterPro" id="IPR013088">
    <property type="entry name" value="Znf_NHR/GATA"/>
</dbReference>
<feature type="domain" description="GATA-type" evidence="8">
    <location>
        <begin position="82"/>
        <end position="112"/>
    </location>
</feature>
<feature type="compositionally biased region" description="Polar residues" evidence="7">
    <location>
        <begin position="119"/>
        <end position="128"/>
    </location>
</feature>
<dbReference type="PANTHER" id="PTHR10071:SF281">
    <property type="entry name" value="BOX A-BINDING FACTOR-RELATED"/>
    <property type="match status" value="1"/>
</dbReference>
<dbReference type="PROSITE" id="PS00344">
    <property type="entry name" value="GATA_ZN_FINGER_1"/>
    <property type="match status" value="2"/>
</dbReference>
<dbReference type="CDD" id="cd00202">
    <property type="entry name" value="ZnF_GATA"/>
    <property type="match status" value="2"/>
</dbReference>
<dbReference type="GO" id="GO:0045944">
    <property type="term" value="P:positive regulation of transcription by RNA polymerase II"/>
    <property type="evidence" value="ECO:0007669"/>
    <property type="project" value="TreeGrafter"/>
</dbReference>
<feature type="domain" description="GATA-type" evidence="8">
    <location>
        <begin position="241"/>
        <end position="271"/>
    </location>
</feature>
<keyword evidence="3 6" id="KW-0863">Zinc-finger</keyword>
<proteinExistence type="predicted"/>
<dbReference type="GO" id="GO:0000978">
    <property type="term" value="F:RNA polymerase II cis-regulatory region sequence-specific DNA binding"/>
    <property type="evidence" value="ECO:0007669"/>
    <property type="project" value="TreeGrafter"/>
</dbReference>
<comment type="subcellular location">
    <subcellularLocation>
        <location evidence="1">Nucleus</location>
    </subcellularLocation>
</comment>
<gene>
    <name evidence="9" type="ORF">EVJ58_g4735</name>
</gene>
<name>A0A4Y9YHK4_9APHY</name>
<evidence type="ECO:0000256" key="3">
    <source>
        <dbReference type="ARBA" id="ARBA00022771"/>
    </source>
</evidence>
<organism evidence="9 10">
    <name type="scientific">Rhodofomes roseus</name>
    <dbReference type="NCBI Taxonomy" id="34475"/>
    <lineage>
        <taxon>Eukaryota</taxon>
        <taxon>Fungi</taxon>
        <taxon>Dikarya</taxon>
        <taxon>Basidiomycota</taxon>
        <taxon>Agaricomycotina</taxon>
        <taxon>Agaricomycetes</taxon>
        <taxon>Polyporales</taxon>
        <taxon>Rhodofomes</taxon>
    </lineage>
</organism>
<evidence type="ECO:0000256" key="1">
    <source>
        <dbReference type="ARBA" id="ARBA00004123"/>
    </source>
</evidence>
<dbReference type="AlphaFoldDB" id="A0A4Y9YHK4"/>
<protein>
    <recommendedName>
        <fullName evidence="8">GATA-type domain-containing protein</fullName>
    </recommendedName>
</protein>
<dbReference type="SMART" id="SM00401">
    <property type="entry name" value="ZnF_GATA"/>
    <property type="match status" value="2"/>
</dbReference>
<accession>A0A4Y9YHK4</accession>
<keyword evidence="5" id="KW-0539">Nucleus</keyword>
<evidence type="ECO:0000256" key="2">
    <source>
        <dbReference type="ARBA" id="ARBA00022723"/>
    </source>
</evidence>
<dbReference type="Gene3D" id="3.30.50.10">
    <property type="entry name" value="Erythroid Transcription Factor GATA-1, subunit A"/>
    <property type="match status" value="2"/>
</dbReference>
<dbReference type="SUPFAM" id="SSF57716">
    <property type="entry name" value="Glucocorticoid receptor-like (DNA-binding domain)"/>
    <property type="match status" value="2"/>
</dbReference>
<dbReference type="STRING" id="34475.A0A4Y9YHK4"/>